<dbReference type="AlphaFoldDB" id="A0AAI9YBK7"/>
<evidence type="ECO:0000313" key="1">
    <source>
        <dbReference type="EMBL" id="KAK1494733.1"/>
    </source>
</evidence>
<name>A0AAI9YBK7_9PEZI</name>
<organism evidence="1 2">
    <name type="scientific">Colletotrichum cuscutae</name>
    <dbReference type="NCBI Taxonomy" id="1209917"/>
    <lineage>
        <taxon>Eukaryota</taxon>
        <taxon>Fungi</taxon>
        <taxon>Dikarya</taxon>
        <taxon>Ascomycota</taxon>
        <taxon>Pezizomycotina</taxon>
        <taxon>Sordariomycetes</taxon>
        <taxon>Hypocreomycetidae</taxon>
        <taxon>Glomerellales</taxon>
        <taxon>Glomerellaceae</taxon>
        <taxon>Colletotrichum</taxon>
        <taxon>Colletotrichum acutatum species complex</taxon>
    </lineage>
</organism>
<gene>
    <name evidence="1" type="ORF">CCUS01_13646</name>
</gene>
<evidence type="ECO:0000313" key="2">
    <source>
        <dbReference type="Proteomes" id="UP001239213"/>
    </source>
</evidence>
<comment type="caution">
    <text evidence="1">The sequence shown here is derived from an EMBL/GenBank/DDBJ whole genome shotgun (WGS) entry which is preliminary data.</text>
</comment>
<dbReference type="Proteomes" id="UP001239213">
    <property type="component" value="Unassembled WGS sequence"/>
</dbReference>
<accession>A0AAI9YBK7</accession>
<reference evidence="1" key="1">
    <citation type="submission" date="2016-11" db="EMBL/GenBank/DDBJ databases">
        <title>The genome sequence of Colletotrichum cuscutae.</title>
        <authorList>
            <person name="Baroncelli R."/>
        </authorList>
    </citation>
    <scope>NUCLEOTIDE SEQUENCE</scope>
    <source>
        <strain evidence="1">IMI 304802</strain>
    </source>
</reference>
<sequence>INLPASLALTPTGKISVPRSPVGFTTLEESQGAKFPRPCGISLFYAWILEQSLYAESISTPFSSPHLSVRAR</sequence>
<keyword evidence="2" id="KW-1185">Reference proteome</keyword>
<protein>
    <submittedName>
        <fullName evidence="1">Uncharacterized protein</fullName>
    </submittedName>
</protein>
<proteinExistence type="predicted"/>
<dbReference type="EMBL" id="MPDP01000019">
    <property type="protein sequence ID" value="KAK1494733.1"/>
    <property type="molecule type" value="Genomic_DNA"/>
</dbReference>
<feature type="non-terminal residue" evidence="1">
    <location>
        <position position="1"/>
    </location>
</feature>